<evidence type="ECO:0000313" key="8">
    <source>
        <dbReference type="Proteomes" id="UP001050691"/>
    </source>
</evidence>
<accession>A0AAV5AK36</accession>
<dbReference type="AlphaFoldDB" id="A0AAV5AK36"/>
<dbReference type="Pfam" id="PF01184">
    <property type="entry name" value="Gpr1_Fun34_YaaH"/>
    <property type="match status" value="1"/>
</dbReference>
<feature type="transmembrane region" description="Helical" evidence="6">
    <location>
        <begin position="62"/>
        <end position="83"/>
    </location>
</feature>
<evidence type="ECO:0000256" key="3">
    <source>
        <dbReference type="ARBA" id="ARBA00022692"/>
    </source>
</evidence>
<feature type="transmembrane region" description="Helical" evidence="6">
    <location>
        <begin position="173"/>
        <end position="197"/>
    </location>
</feature>
<keyword evidence="8" id="KW-1185">Reference proteome</keyword>
<dbReference type="Proteomes" id="UP001050691">
    <property type="component" value="Unassembled WGS sequence"/>
</dbReference>
<dbReference type="PANTHER" id="PTHR31123">
    <property type="entry name" value="ACCUMULATION OF DYADS PROTEIN 2-RELATED"/>
    <property type="match status" value="1"/>
</dbReference>
<keyword evidence="4 6" id="KW-1133">Transmembrane helix</keyword>
<dbReference type="InterPro" id="IPR000791">
    <property type="entry name" value="Gpr1/Fun34/SatP-like"/>
</dbReference>
<keyword evidence="5 6" id="KW-0472">Membrane</keyword>
<evidence type="ECO:0000256" key="5">
    <source>
        <dbReference type="ARBA" id="ARBA00023136"/>
    </source>
</evidence>
<evidence type="ECO:0000313" key="7">
    <source>
        <dbReference type="EMBL" id="GJJ13235.1"/>
    </source>
</evidence>
<gene>
    <name evidence="7" type="ORF">Clacol_007486</name>
</gene>
<keyword evidence="3 6" id="KW-0812">Transmembrane</keyword>
<evidence type="ECO:0000256" key="6">
    <source>
        <dbReference type="SAM" id="Phobius"/>
    </source>
</evidence>
<comment type="caution">
    <text evidence="7">The sequence shown here is derived from an EMBL/GenBank/DDBJ whole genome shotgun (WGS) entry which is preliminary data.</text>
</comment>
<comment type="subcellular location">
    <subcellularLocation>
        <location evidence="1">Membrane</location>
        <topology evidence="1">Multi-pass membrane protein</topology>
    </subcellularLocation>
</comment>
<name>A0AAV5AK36_9AGAM</name>
<evidence type="ECO:0000256" key="2">
    <source>
        <dbReference type="ARBA" id="ARBA00005587"/>
    </source>
</evidence>
<reference evidence="7" key="1">
    <citation type="submission" date="2021-10" db="EMBL/GenBank/DDBJ databases">
        <title>De novo Genome Assembly of Clathrus columnatus (Basidiomycota, Fungi) Using Illumina and Nanopore Sequence Data.</title>
        <authorList>
            <person name="Ogiso-Tanaka E."/>
            <person name="Itagaki H."/>
            <person name="Hosoya T."/>
            <person name="Hosaka K."/>
        </authorList>
    </citation>
    <scope>NUCLEOTIDE SEQUENCE</scope>
    <source>
        <strain evidence="7">MO-923</strain>
    </source>
</reference>
<dbReference type="GO" id="GO:0015123">
    <property type="term" value="F:acetate transmembrane transporter activity"/>
    <property type="evidence" value="ECO:0007669"/>
    <property type="project" value="TreeGrafter"/>
</dbReference>
<feature type="transmembrane region" description="Helical" evidence="6">
    <location>
        <begin position="209"/>
        <end position="230"/>
    </location>
</feature>
<feature type="transmembrane region" description="Helical" evidence="6">
    <location>
        <begin position="149"/>
        <end position="166"/>
    </location>
</feature>
<organism evidence="7 8">
    <name type="scientific">Clathrus columnatus</name>
    <dbReference type="NCBI Taxonomy" id="1419009"/>
    <lineage>
        <taxon>Eukaryota</taxon>
        <taxon>Fungi</taxon>
        <taxon>Dikarya</taxon>
        <taxon>Basidiomycota</taxon>
        <taxon>Agaricomycotina</taxon>
        <taxon>Agaricomycetes</taxon>
        <taxon>Phallomycetidae</taxon>
        <taxon>Phallales</taxon>
        <taxon>Clathraceae</taxon>
        <taxon>Clathrus</taxon>
    </lineage>
</organism>
<evidence type="ECO:0000256" key="1">
    <source>
        <dbReference type="ARBA" id="ARBA00004141"/>
    </source>
</evidence>
<dbReference type="InterPro" id="IPR051633">
    <property type="entry name" value="AceTr"/>
</dbReference>
<dbReference type="EMBL" id="BPWL01000008">
    <property type="protein sequence ID" value="GJJ13235.1"/>
    <property type="molecule type" value="Genomic_DNA"/>
</dbReference>
<protein>
    <submittedName>
        <fullName evidence="7">Uncharacterized protein</fullName>
    </submittedName>
</protein>
<evidence type="ECO:0000256" key="4">
    <source>
        <dbReference type="ARBA" id="ARBA00022989"/>
    </source>
</evidence>
<dbReference type="PANTHER" id="PTHR31123:SF4">
    <property type="entry name" value="PROTEIN ALCS"/>
    <property type="match status" value="1"/>
</dbReference>
<comment type="similarity">
    <text evidence="2">Belongs to the acetate uptake transporter (AceTr) (TC 2.A.96) family.</text>
</comment>
<sequence length="265" mass="28385">MSDEKHTTSHHDIEQGIARTMTTVTLTPEQFEALYLQPKMAAAHVPLAMDLLGFQAADGNSGVATLGAFYGCAAIGLYLSAIFEWSVGNTFPMVVFGSFGGFWSSYAILIQPTLGVAASFAPANVTDSTFVGVTASAAGAATRQYNSGVGLYFTTWTLLCALYAIASLRTNVAFTLVFFPLTVAFGLIAAAHFHTGIGELTRAANEFKAAGAFAFITGLAGFWIDISLILKAVDFPIEIPVFDLSGLKCMQPRRMQQFSNKERME</sequence>
<dbReference type="GO" id="GO:0005886">
    <property type="term" value="C:plasma membrane"/>
    <property type="evidence" value="ECO:0007669"/>
    <property type="project" value="TreeGrafter"/>
</dbReference>
<proteinExistence type="inferred from homology"/>